<reference evidence="4" key="3">
    <citation type="submission" date="2025-08" db="UniProtKB">
        <authorList>
            <consortium name="RefSeq"/>
        </authorList>
    </citation>
    <scope>IDENTIFICATION</scope>
    <source>
        <strain evidence="4">CBS 342.82</strain>
    </source>
</reference>
<sequence>MPSKKFARQPFKLDGNRRFLRGSMPSQAKCSLCHIIKPTSPNHFSDQYIEFIDQGRSDVRCKACTSGALRIDLECNDCHEIKPITAFSVTQRKRGDDAECLLCRNPSAQSSHNIEYDSDKSKVSSKPRMIDVTSNRSMSTKASTYAAPSAGTSVIGSDYTSRDGGVRVNPVGSSAPSSSAQSKSQYLKNYDSDEEDDVVAEGYEDWK</sequence>
<dbReference type="AlphaFoldDB" id="A0A6J3LZ07"/>
<reference evidence="4" key="1">
    <citation type="submission" date="2020-01" db="EMBL/GenBank/DDBJ databases">
        <authorList>
            <consortium name="DOE Joint Genome Institute"/>
            <person name="Haridas S."/>
            <person name="Albert R."/>
            <person name="Binder M."/>
            <person name="Bloem J."/>
            <person name="Labutti K."/>
            <person name="Salamov A."/>
            <person name="Andreopoulos B."/>
            <person name="Baker S.E."/>
            <person name="Barry K."/>
            <person name="Bills G."/>
            <person name="Bluhm B.H."/>
            <person name="Cannon C."/>
            <person name="Castanera R."/>
            <person name="Culley D.E."/>
            <person name="Daum C."/>
            <person name="Ezra D."/>
            <person name="Gonzalez J.B."/>
            <person name="Henrissat B."/>
            <person name="Kuo A."/>
            <person name="Liang C."/>
            <person name="Lipzen A."/>
            <person name="Lutzoni F."/>
            <person name="Magnuson J."/>
            <person name="Mondo S."/>
            <person name="Nolan M."/>
            <person name="Ohm R."/>
            <person name="Pangilinan J."/>
            <person name="Park H.-J."/>
            <person name="Ramirez L."/>
            <person name="Alfaro M."/>
            <person name="Sun H."/>
            <person name="Tritt A."/>
            <person name="Yoshinaga Y."/>
            <person name="Zwiers L.-H."/>
            <person name="Turgeon B.G."/>
            <person name="Goodwin S.B."/>
            <person name="Spatafora J.W."/>
            <person name="Crous P.W."/>
            <person name="Grigoriev I.V."/>
        </authorList>
    </citation>
    <scope>NUCLEOTIDE SEQUENCE</scope>
    <source>
        <strain evidence="4">CBS 342.82</strain>
    </source>
</reference>
<protein>
    <recommendedName>
        <fullName evidence="2">Stc1 domain-containing protein</fullName>
    </recommendedName>
</protein>
<organism evidence="4">
    <name type="scientific">Dissoconium aciculare CBS 342.82</name>
    <dbReference type="NCBI Taxonomy" id="1314786"/>
    <lineage>
        <taxon>Eukaryota</taxon>
        <taxon>Fungi</taxon>
        <taxon>Dikarya</taxon>
        <taxon>Ascomycota</taxon>
        <taxon>Pezizomycotina</taxon>
        <taxon>Dothideomycetes</taxon>
        <taxon>Dothideomycetidae</taxon>
        <taxon>Mycosphaerellales</taxon>
        <taxon>Dissoconiaceae</taxon>
        <taxon>Dissoconium</taxon>
    </lineage>
</organism>
<dbReference type="SUPFAM" id="SSF48695">
    <property type="entry name" value="Multiheme cytochromes"/>
    <property type="match status" value="1"/>
</dbReference>
<dbReference type="InterPro" id="IPR024630">
    <property type="entry name" value="Stc1"/>
</dbReference>
<dbReference type="GeneID" id="54363083"/>
<feature type="compositionally biased region" description="Low complexity" evidence="1">
    <location>
        <begin position="173"/>
        <end position="185"/>
    </location>
</feature>
<feature type="region of interest" description="Disordered" evidence="1">
    <location>
        <begin position="136"/>
        <end position="207"/>
    </location>
</feature>
<evidence type="ECO:0000313" key="3">
    <source>
        <dbReference type="Proteomes" id="UP000504637"/>
    </source>
</evidence>
<feature type="compositionally biased region" description="Acidic residues" evidence="1">
    <location>
        <begin position="192"/>
        <end position="207"/>
    </location>
</feature>
<gene>
    <name evidence="4" type="ORF">K489DRAFT_382055</name>
</gene>
<dbReference type="Proteomes" id="UP000504637">
    <property type="component" value="Unplaced"/>
</dbReference>
<evidence type="ECO:0000256" key="1">
    <source>
        <dbReference type="SAM" id="MobiDB-lite"/>
    </source>
</evidence>
<evidence type="ECO:0000313" key="4">
    <source>
        <dbReference type="RefSeq" id="XP_033458046.1"/>
    </source>
</evidence>
<dbReference type="InterPro" id="IPR036280">
    <property type="entry name" value="Multihaem_cyt_sf"/>
</dbReference>
<accession>A0A6J3LZ07</accession>
<dbReference type="RefSeq" id="XP_033458046.1">
    <property type="nucleotide sequence ID" value="XM_033605283.1"/>
</dbReference>
<reference evidence="4" key="2">
    <citation type="submission" date="2020-04" db="EMBL/GenBank/DDBJ databases">
        <authorList>
            <consortium name="NCBI Genome Project"/>
        </authorList>
    </citation>
    <scope>NUCLEOTIDE SEQUENCE</scope>
    <source>
        <strain evidence="4">CBS 342.82</strain>
    </source>
</reference>
<name>A0A6J3LZ07_9PEZI</name>
<proteinExistence type="predicted"/>
<feature type="domain" description="Stc1" evidence="2">
    <location>
        <begin position="29"/>
        <end position="104"/>
    </location>
</feature>
<keyword evidence="3" id="KW-1185">Reference proteome</keyword>
<dbReference type="Pfam" id="PF12898">
    <property type="entry name" value="Stc1"/>
    <property type="match status" value="1"/>
</dbReference>
<feature type="compositionally biased region" description="Polar residues" evidence="1">
    <location>
        <begin position="150"/>
        <end position="159"/>
    </location>
</feature>
<evidence type="ECO:0000259" key="2">
    <source>
        <dbReference type="Pfam" id="PF12898"/>
    </source>
</evidence>